<dbReference type="EMBL" id="UINC01068865">
    <property type="protein sequence ID" value="SVC01803.1"/>
    <property type="molecule type" value="Genomic_DNA"/>
</dbReference>
<name>A0A382ISF6_9ZZZZ</name>
<feature type="non-terminal residue" evidence="1">
    <location>
        <position position="1"/>
    </location>
</feature>
<accession>A0A382ISF6</accession>
<protein>
    <recommendedName>
        <fullName evidence="2">Gfo/Idh/MocA-like oxidoreductase C-terminal domain-containing protein</fullName>
    </recommendedName>
</protein>
<dbReference type="AlphaFoldDB" id="A0A382ISF6"/>
<gene>
    <name evidence="1" type="ORF">METZ01_LOCUS254657</name>
</gene>
<evidence type="ECO:0000313" key="1">
    <source>
        <dbReference type="EMBL" id="SVC01803.1"/>
    </source>
</evidence>
<sequence length="37" mass="4077">RKGETSPIAGETFLYTNAIFDALYASARLSREVSIDL</sequence>
<proteinExistence type="predicted"/>
<organism evidence="1">
    <name type="scientific">marine metagenome</name>
    <dbReference type="NCBI Taxonomy" id="408172"/>
    <lineage>
        <taxon>unclassified sequences</taxon>
        <taxon>metagenomes</taxon>
        <taxon>ecological metagenomes</taxon>
    </lineage>
</organism>
<reference evidence="1" key="1">
    <citation type="submission" date="2018-05" db="EMBL/GenBank/DDBJ databases">
        <authorList>
            <person name="Lanie J.A."/>
            <person name="Ng W.-L."/>
            <person name="Kazmierczak K.M."/>
            <person name="Andrzejewski T.M."/>
            <person name="Davidsen T.M."/>
            <person name="Wayne K.J."/>
            <person name="Tettelin H."/>
            <person name="Glass J.I."/>
            <person name="Rusch D."/>
            <person name="Podicherti R."/>
            <person name="Tsui H.-C.T."/>
            <person name="Winkler M.E."/>
        </authorList>
    </citation>
    <scope>NUCLEOTIDE SEQUENCE</scope>
</reference>
<evidence type="ECO:0008006" key="2">
    <source>
        <dbReference type="Google" id="ProtNLM"/>
    </source>
</evidence>